<keyword evidence="7 11" id="KW-0804">Transcription</keyword>
<dbReference type="STRING" id="1798383.A3D78_03330"/>
<evidence type="ECO:0000256" key="11">
    <source>
        <dbReference type="HAMAP-Rule" id="MF_00059"/>
    </source>
</evidence>
<evidence type="ECO:0000259" key="12">
    <source>
        <dbReference type="SMART" id="SM00662"/>
    </source>
</evidence>
<feature type="region of interest" description="Alpha C-terminal domain (alpha-CTD)" evidence="11">
    <location>
        <begin position="241"/>
        <end position="305"/>
    </location>
</feature>
<dbReference type="GO" id="GO:0003899">
    <property type="term" value="F:DNA-directed RNA polymerase activity"/>
    <property type="evidence" value="ECO:0007669"/>
    <property type="project" value="UniProtKB-UniRule"/>
</dbReference>
<dbReference type="GO" id="GO:0003677">
    <property type="term" value="F:DNA binding"/>
    <property type="evidence" value="ECO:0007669"/>
    <property type="project" value="UniProtKB-UniRule"/>
</dbReference>
<evidence type="ECO:0000256" key="9">
    <source>
        <dbReference type="ARBA" id="ARBA00033070"/>
    </source>
</evidence>
<comment type="catalytic activity">
    <reaction evidence="10 11">
        <text>RNA(n) + a ribonucleoside 5'-triphosphate = RNA(n+1) + diphosphate</text>
        <dbReference type="Rhea" id="RHEA:21248"/>
        <dbReference type="Rhea" id="RHEA-COMP:14527"/>
        <dbReference type="Rhea" id="RHEA-COMP:17342"/>
        <dbReference type="ChEBI" id="CHEBI:33019"/>
        <dbReference type="ChEBI" id="CHEBI:61557"/>
        <dbReference type="ChEBI" id="CHEBI:140395"/>
        <dbReference type="EC" id="2.7.7.6"/>
    </reaction>
</comment>
<dbReference type="EC" id="2.7.7.6" evidence="2 11"/>
<dbReference type="Proteomes" id="UP000176253">
    <property type="component" value="Unassembled WGS sequence"/>
</dbReference>
<gene>
    <name evidence="11" type="primary">rpoA</name>
    <name evidence="13" type="ORF">A3D78_03330</name>
</gene>
<dbReference type="GO" id="GO:0000428">
    <property type="term" value="C:DNA-directed RNA polymerase complex"/>
    <property type="evidence" value="ECO:0007669"/>
    <property type="project" value="UniProtKB-KW"/>
</dbReference>
<dbReference type="EMBL" id="MFJM01000062">
    <property type="protein sequence ID" value="OGG15961.1"/>
    <property type="molecule type" value="Genomic_DNA"/>
</dbReference>
<keyword evidence="5 11" id="KW-0808">Transferase</keyword>
<dbReference type="HAMAP" id="MF_00059">
    <property type="entry name" value="RNApol_bact_RpoA"/>
    <property type="match status" value="1"/>
</dbReference>
<dbReference type="InterPro" id="IPR036643">
    <property type="entry name" value="RNApol_insert_sf"/>
</dbReference>
<protein>
    <recommendedName>
        <fullName evidence="3 11">DNA-directed RNA polymerase subunit alpha</fullName>
        <shortName evidence="11">RNAP subunit alpha</shortName>
        <ecNumber evidence="2 11">2.7.7.6</ecNumber>
    </recommendedName>
    <alternativeName>
        <fullName evidence="9 11">RNA polymerase subunit alpha</fullName>
    </alternativeName>
    <alternativeName>
        <fullName evidence="8 11">Transcriptase subunit alpha</fullName>
    </alternativeName>
</protein>
<feature type="domain" description="DNA-directed RNA polymerase RpoA/D/Rpb3-type" evidence="12">
    <location>
        <begin position="17"/>
        <end position="223"/>
    </location>
</feature>
<evidence type="ECO:0000256" key="1">
    <source>
        <dbReference type="ARBA" id="ARBA00007123"/>
    </source>
</evidence>
<dbReference type="GO" id="GO:0006351">
    <property type="term" value="P:DNA-templated transcription"/>
    <property type="evidence" value="ECO:0007669"/>
    <property type="project" value="UniProtKB-UniRule"/>
</dbReference>
<dbReference type="SMART" id="SM00662">
    <property type="entry name" value="RPOLD"/>
    <property type="match status" value="1"/>
</dbReference>
<dbReference type="InterPro" id="IPR036603">
    <property type="entry name" value="RBP11-like"/>
</dbReference>
<evidence type="ECO:0000256" key="5">
    <source>
        <dbReference type="ARBA" id="ARBA00022679"/>
    </source>
</evidence>
<dbReference type="InterPro" id="IPR011260">
    <property type="entry name" value="RNAP_asu_C"/>
</dbReference>
<organism evidence="13 14">
    <name type="scientific">Candidatus Gottesmanbacteria bacterium RIFCSPHIGHO2_02_FULL_39_14</name>
    <dbReference type="NCBI Taxonomy" id="1798383"/>
    <lineage>
        <taxon>Bacteria</taxon>
        <taxon>Candidatus Gottesmaniibacteriota</taxon>
    </lineage>
</organism>
<evidence type="ECO:0000313" key="13">
    <source>
        <dbReference type="EMBL" id="OGG15961.1"/>
    </source>
</evidence>
<proteinExistence type="inferred from homology"/>
<evidence type="ECO:0000256" key="8">
    <source>
        <dbReference type="ARBA" id="ARBA00032524"/>
    </source>
</evidence>
<evidence type="ECO:0000256" key="2">
    <source>
        <dbReference type="ARBA" id="ARBA00012418"/>
    </source>
</evidence>
<sequence length="305" mass="33873">MVEPKFTIKEESDTDTYGEYSFEPLEQGYGHTLGVSLRRVLLTSLKGAAITKVRIDGVKHQFSTISGLKEDVIQLLLNVKKIRVKLQSDKFTTAKLNIKGPAKIYAKDIVSSEAEIINKDLYLGELTSSKVKLNMELIIEPGYSYVPSEEYVGSKELNTIILDAFYSPVARVNYRVEATRVGRMTNLDKLILDVWTDGTITALSAIKEAAKILVSFFIQIYEPKAKSTEAVAVTPAISEEILKMTLEELDLQTRIVNALHNGGIDTVGQLLGTPKKDLYKIKNLGAKSITYIEEVLRKKGIALTV</sequence>
<dbReference type="Pfam" id="PF03118">
    <property type="entry name" value="RNA_pol_A_CTD"/>
    <property type="match status" value="1"/>
</dbReference>
<comment type="similarity">
    <text evidence="1 11">Belongs to the RNA polymerase alpha chain family.</text>
</comment>
<dbReference type="NCBIfam" id="TIGR02027">
    <property type="entry name" value="rpoA"/>
    <property type="match status" value="1"/>
</dbReference>
<dbReference type="Gene3D" id="1.10.150.20">
    <property type="entry name" value="5' to 3' exonuclease, C-terminal subdomain"/>
    <property type="match status" value="1"/>
</dbReference>
<evidence type="ECO:0000256" key="7">
    <source>
        <dbReference type="ARBA" id="ARBA00023163"/>
    </source>
</evidence>
<evidence type="ECO:0000256" key="6">
    <source>
        <dbReference type="ARBA" id="ARBA00022695"/>
    </source>
</evidence>
<dbReference type="InterPro" id="IPR011262">
    <property type="entry name" value="DNA-dir_RNA_pol_insert"/>
</dbReference>
<evidence type="ECO:0000256" key="3">
    <source>
        <dbReference type="ARBA" id="ARBA00015972"/>
    </source>
</evidence>
<dbReference type="InterPro" id="IPR011263">
    <property type="entry name" value="DNA-dir_RNA_pol_RpoA/D/Rpb3"/>
</dbReference>
<dbReference type="AlphaFoldDB" id="A0A1F5ZU59"/>
<dbReference type="FunFam" id="2.170.120.12:FF:000001">
    <property type="entry name" value="DNA-directed RNA polymerase subunit alpha"/>
    <property type="match status" value="1"/>
</dbReference>
<dbReference type="CDD" id="cd06928">
    <property type="entry name" value="RNAP_alpha_NTD"/>
    <property type="match status" value="1"/>
</dbReference>
<comment type="subunit">
    <text evidence="11">Homodimer. The RNAP catalytic core consists of 2 alpha, 1 beta, 1 beta' and 1 omega subunit. When a sigma factor is associated with the core the holoenzyme is formed, which can initiate transcription.</text>
</comment>
<comment type="domain">
    <text evidence="11">The N-terminal domain is essential for RNAP assembly and basal transcription, whereas the C-terminal domain is involved in interaction with transcriptional regulators and with upstream promoter elements.</text>
</comment>
<dbReference type="Pfam" id="PF01193">
    <property type="entry name" value="RNA_pol_L"/>
    <property type="match status" value="1"/>
</dbReference>
<comment type="function">
    <text evidence="11">DNA-dependent RNA polymerase catalyzes the transcription of DNA into RNA using the four ribonucleoside triphosphates as substrates.</text>
</comment>
<dbReference type="Pfam" id="PF01000">
    <property type="entry name" value="RNA_pol_A_bac"/>
    <property type="match status" value="1"/>
</dbReference>
<name>A0A1F5ZU59_9BACT</name>
<feature type="region of interest" description="Alpha N-terminal domain (alpha-NTD)" evidence="11">
    <location>
        <begin position="1"/>
        <end position="222"/>
    </location>
</feature>
<evidence type="ECO:0000256" key="4">
    <source>
        <dbReference type="ARBA" id="ARBA00022478"/>
    </source>
</evidence>
<dbReference type="InterPro" id="IPR011773">
    <property type="entry name" value="DNA-dir_RpoA"/>
</dbReference>
<keyword evidence="6 11" id="KW-0548">Nucleotidyltransferase</keyword>
<accession>A0A1F5ZU59</accession>
<dbReference type="NCBIfam" id="NF003519">
    <property type="entry name" value="PRK05182.2-5"/>
    <property type="match status" value="1"/>
</dbReference>
<dbReference type="Gene3D" id="3.30.1360.10">
    <property type="entry name" value="RNA polymerase, RBP11-like subunit"/>
    <property type="match status" value="1"/>
</dbReference>
<dbReference type="SUPFAM" id="SSF55257">
    <property type="entry name" value="RBP11-like subunits of RNA polymerase"/>
    <property type="match status" value="1"/>
</dbReference>
<keyword evidence="4 11" id="KW-0240">DNA-directed RNA polymerase</keyword>
<dbReference type="Gene3D" id="2.170.120.12">
    <property type="entry name" value="DNA-directed RNA polymerase, insert domain"/>
    <property type="match status" value="1"/>
</dbReference>
<evidence type="ECO:0000256" key="10">
    <source>
        <dbReference type="ARBA" id="ARBA00048552"/>
    </source>
</evidence>
<dbReference type="GO" id="GO:0005737">
    <property type="term" value="C:cytoplasm"/>
    <property type="evidence" value="ECO:0007669"/>
    <property type="project" value="UniProtKB-ARBA"/>
</dbReference>
<dbReference type="SUPFAM" id="SSF56553">
    <property type="entry name" value="Insert subdomain of RNA polymerase alpha subunit"/>
    <property type="match status" value="1"/>
</dbReference>
<evidence type="ECO:0000313" key="14">
    <source>
        <dbReference type="Proteomes" id="UP000176253"/>
    </source>
</evidence>
<reference evidence="13 14" key="1">
    <citation type="journal article" date="2016" name="Nat. Commun.">
        <title>Thousands of microbial genomes shed light on interconnected biogeochemical processes in an aquifer system.</title>
        <authorList>
            <person name="Anantharaman K."/>
            <person name="Brown C.T."/>
            <person name="Hug L.A."/>
            <person name="Sharon I."/>
            <person name="Castelle C.J."/>
            <person name="Probst A.J."/>
            <person name="Thomas B.C."/>
            <person name="Singh A."/>
            <person name="Wilkins M.J."/>
            <person name="Karaoz U."/>
            <person name="Brodie E.L."/>
            <person name="Williams K.H."/>
            <person name="Hubbard S.S."/>
            <person name="Banfield J.F."/>
        </authorList>
    </citation>
    <scope>NUCLEOTIDE SEQUENCE [LARGE SCALE GENOMIC DNA]</scope>
</reference>
<dbReference type="SUPFAM" id="SSF47789">
    <property type="entry name" value="C-terminal domain of RNA polymerase alpha subunit"/>
    <property type="match status" value="1"/>
</dbReference>
<comment type="caution">
    <text evidence="13">The sequence shown here is derived from an EMBL/GenBank/DDBJ whole genome shotgun (WGS) entry which is preliminary data.</text>
</comment>
<dbReference type="GO" id="GO:0046983">
    <property type="term" value="F:protein dimerization activity"/>
    <property type="evidence" value="ECO:0007669"/>
    <property type="project" value="InterPro"/>
</dbReference>